<evidence type="ECO:0000313" key="3">
    <source>
        <dbReference type="EMBL" id="RVW07132.1"/>
    </source>
</evidence>
<evidence type="ECO:0000313" key="4">
    <source>
        <dbReference type="Proteomes" id="UP000286208"/>
    </source>
</evidence>
<dbReference type="InterPro" id="IPR037050">
    <property type="entry name" value="DUF1254_sf"/>
</dbReference>
<dbReference type="InterPro" id="IPR037049">
    <property type="entry name" value="DUF1214_C_sf"/>
</dbReference>
<evidence type="ECO:0000259" key="2">
    <source>
        <dbReference type="Pfam" id="PF06863"/>
    </source>
</evidence>
<feature type="domain" description="DUF1214" evidence="1">
    <location>
        <begin position="321"/>
        <end position="429"/>
    </location>
</feature>
<gene>
    <name evidence="3" type="ORF">EGT67_23155</name>
</gene>
<reference evidence="3 4" key="1">
    <citation type="submission" date="2018-11" db="EMBL/GenBank/DDBJ databases">
        <title>Rhodococcus spongicola sp. nov. and Rhodococcus xishaensis sp. nov. from marine sponges.</title>
        <authorList>
            <person name="Li L."/>
            <person name="Lin H.W."/>
        </authorList>
    </citation>
    <scope>NUCLEOTIDE SEQUENCE [LARGE SCALE GENOMIC DNA]</scope>
    <source>
        <strain evidence="3 4">CCTCC AB2014297</strain>
    </source>
</reference>
<dbReference type="RefSeq" id="WP_127918458.1">
    <property type="nucleotide sequence ID" value="NZ_RKLP01000014.1"/>
</dbReference>
<comment type="caution">
    <text evidence="3">The sequence shown here is derived from an EMBL/GenBank/DDBJ whole genome shotgun (WGS) entry which is preliminary data.</text>
</comment>
<dbReference type="EMBL" id="RKLP01000014">
    <property type="protein sequence ID" value="RVW07132.1"/>
    <property type="molecule type" value="Genomic_DNA"/>
</dbReference>
<accession>A0A3S3AKW8</accession>
<evidence type="ECO:0000259" key="1">
    <source>
        <dbReference type="Pfam" id="PF06742"/>
    </source>
</evidence>
<dbReference type="PANTHER" id="PTHR36509:SF2">
    <property type="entry name" value="BLL3101 PROTEIN"/>
    <property type="match status" value="1"/>
</dbReference>
<protein>
    <submittedName>
        <fullName evidence="3">DUF1254 domain-containing protein</fullName>
    </submittedName>
</protein>
<proteinExistence type="predicted"/>
<dbReference type="OrthoDB" id="40820at2"/>
<organism evidence="3 4">
    <name type="scientific">Prescottella agglutinans</name>
    <dbReference type="NCBI Taxonomy" id="1644129"/>
    <lineage>
        <taxon>Bacteria</taxon>
        <taxon>Bacillati</taxon>
        <taxon>Actinomycetota</taxon>
        <taxon>Actinomycetes</taxon>
        <taxon>Mycobacteriales</taxon>
        <taxon>Nocardiaceae</taxon>
        <taxon>Prescottella</taxon>
    </lineage>
</organism>
<dbReference type="Gene3D" id="2.60.40.1610">
    <property type="entry name" value="Domain of unknown function DUF1254"/>
    <property type="match status" value="1"/>
</dbReference>
<dbReference type="SUPFAM" id="SSF160935">
    <property type="entry name" value="VPA0735-like"/>
    <property type="match status" value="1"/>
</dbReference>
<dbReference type="Proteomes" id="UP000286208">
    <property type="component" value="Unassembled WGS sequence"/>
</dbReference>
<keyword evidence="4" id="KW-1185">Reference proteome</keyword>
<dbReference type="Gene3D" id="2.60.120.600">
    <property type="entry name" value="Domain of unknown function DUF1214, C-terminal domain"/>
    <property type="match status" value="1"/>
</dbReference>
<dbReference type="AlphaFoldDB" id="A0A3S3AKW8"/>
<sequence>MTRPTENSIDMDDPGFVYVYAFPLVFNLEQVQRYVSEGVGANPPAAYNTFSHARTLAGPQDTFVSINNDTVYSMAQLDLSVGPVKLTVPDTAGRYYVLQFVDAWTDNFAYVGTRATGTGAGEFLLVPPGWAGDDLGLRVVRFPTRIASIVGRWAVAGDDDLPAVHALQDATILSPLTEQAPAGIPAVGSGQTEAVEFFEKFRVWSQEFPPALRDVRLQQGFSALGLTGADSVARGDAELDAALGTAWTTGRAHVEEIARTAPGIRRVDGWLLSIHGFDYNVDWFELGTIDSPDWQISDDTLRIVSRAAAARAGLWGNHGYEATYGLTYIDSDGAPLDGAHAYRITFDPVPPVDAFWSLTMYSVPDFYLVDNPIGRFSIGDRTPGLVADGAGAVTITISSDEPADPDARANWLPAPKGPFRPVLRMYSPRKTILDGAYDPPPIVRVD</sequence>
<feature type="domain" description="DUF1254" evidence="2">
    <location>
        <begin position="48"/>
        <end position="174"/>
    </location>
</feature>
<dbReference type="InterPro" id="IPR010621">
    <property type="entry name" value="DUF1214"/>
</dbReference>
<dbReference type="PANTHER" id="PTHR36509">
    <property type="entry name" value="BLL3101 PROTEIN"/>
    <property type="match status" value="1"/>
</dbReference>
<dbReference type="Pfam" id="PF06742">
    <property type="entry name" value="DUF1214"/>
    <property type="match status" value="1"/>
</dbReference>
<dbReference type="Pfam" id="PF06863">
    <property type="entry name" value="DUF1254"/>
    <property type="match status" value="1"/>
</dbReference>
<name>A0A3S3AKW8_9NOCA</name>
<dbReference type="InterPro" id="IPR010679">
    <property type="entry name" value="DUF1254"/>
</dbReference>